<name>A0A8K0MH09_9ROSA</name>
<dbReference type="Proteomes" id="UP000796880">
    <property type="component" value="Unassembled WGS sequence"/>
</dbReference>
<dbReference type="AlphaFoldDB" id="A0A8K0MH09"/>
<protein>
    <submittedName>
        <fullName evidence="2">Uncharacterized protein</fullName>
    </submittedName>
</protein>
<feature type="region of interest" description="Disordered" evidence="1">
    <location>
        <begin position="1"/>
        <end position="21"/>
    </location>
</feature>
<feature type="compositionally biased region" description="Basic and acidic residues" evidence="1">
    <location>
        <begin position="111"/>
        <end position="120"/>
    </location>
</feature>
<evidence type="ECO:0000313" key="2">
    <source>
        <dbReference type="EMBL" id="KAF3445358.1"/>
    </source>
</evidence>
<keyword evidence="3" id="KW-1185">Reference proteome</keyword>
<gene>
    <name evidence="2" type="ORF">FNV43_RR10534</name>
</gene>
<proteinExistence type="predicted"/>
<sequence>MSTLREGNNKKKKTVIDDHQSKPISWQERKCLADQEEDALHKDIQHLTAWTNMIEGMDDKELREYLENRPEALKTTKIPKTNCNHNPKQKKVVSKSKSSTSSGIMASVWKFHKEEDDQQK</sequence>
<evidence type="ECO:0000313" key="3">
    <source>
        <dbReference type="Proteomes" id="UP000796880"/>
    </source>
</evidence>
<dbReference type="EMBL" id="VOIH02000005">
    <property type="protein sequence ID" value="KAF3445358.1"/>
    <property type="molecule type" value="Genomic_DNA"/>
</dbReference>
<dbReference type="OrthoDB" id="777324at2759"/>
<organism evidence="2 3">
    <name type="scientific">Rhamnella rubrinervis</name>
    <dbReference type="NCBI Taxonomy" id="2594499"/>
    <lineage>
        <taxon>Eukaryota</taxon>
        <taxon>Viridiplantae</taxon>
        <taxon>Streptophyta</taxon>
        <taxon>Embryophyta</taxon>
        <taxon>Tracheophyta</taxon>
        <taxon>Spermatophyta</taxon>
        <taxon>Magnoliopsida</taxon>
        <taxon>eudicotyledons</taxon>
        <taxon>Gunneridae</taxon>
        <taxon>Pentapetalae</taxon>
        <taxon>rosids</taxon>
        <taxon>fabids</taxon>
        <taxon>Rosales</taxon>
        <taxon>Rhamnaceae</taxon>
        <taxon>rhamnoid group</taxon>
        <taxon>Rhamneae</taxon>
        <taxon>Rhamnella</taxon>
    </lineage>
</organism>
<comment type="caution">
    <text evidence="2">The sequence shown here is derived from an EMBL/GenBank/DDBJ whole genome shotgun (WGS) entry which is preliminary data.</text>
</comment>
<accession>A0A8K0MH09</accession>
<reference evidence="2" key="1">
    <citation type="submission" date="2020-03" db="EMBL/GenBank/DDBJ databases">
        <title>A high-quality chromosome-level genome assembly of a woody plant with both climbing and erect habits, Rhamnella rubrinervis.</title>
        <authorList>
            <person name="Lu Z."/>
            <person name="Yang Y."/>
            <person name="Zhu X."/>
            <person name="Sun Y."/>
        </authorList>
    </citation>
    <scope>NUCLEOTIDE SEQUENCE</scope>
    <source>
        <strain evidence="2">BYM</strain>
        <tissue evidence="2">Leaf</tissue>
    </source>
</reference>
<evidence type="ECO:0000256" key="1">
    <source>
        <dbReference type="SAM" id="MobiDB-lite"/>
    </source>
</evidence>
<feature type="region of interest" description="Disordered" evidence="1">
    <location>
        <begin position="76"/>
        <end position="120"/>
    </location>
</feature>